<reference evidence="13 14" key="1">
    <citation type="journal article" date="2018" name="Nat. Ecol. Evol.">
        <title>Shark genomes provide insights into elasmobranch evolution and the origin of vertebrates.</title>
        <authorList>
            <person name="Hara Y"/>
            <person name="Yamaguchi K"/>
            <person name="Onimaru K"/>
            <person name="Kadota M"/>
            <person name="Koyanagi M"/>
            <person name="Keeley SD"/>
            <person name="Tatsumi K"/>
            <person name="Tanaka K"/>
            <person name="Motone F"/>
            <person name="Kageyama Y"/>
            <person name="Nozu R"/>
            <person name="Adachi N"/>
            <person name="Nishimura O"/>
            <person name="Nakagawa R"/>
            <person name="Tanegashima C"/>
            <person name="Kiyatake I"/>
            <person name="Matsumoto R"/>
            <person name="Murakumo K"/>
            <person name="Nishida K"/>
            <person name="Terakita A"/>
            <person name="Kuratani S"/>
            <person name="Sato K"/>
            <person name="Hyodo S Kuraku.S."/>
        </authorList>
    </citation>
    <scope>NUCLEOTIDE SEQUENCE [LARGE SCALE GENOMIC DNA]</scope>
</reference>
<dbReference type="AlphaFoldDB" id="A0A401NUI1"/>
<keyword evidence="7" id="KW-1133">Transmembrane helix</keyword>
<dbReference type="OrthoDB" id="2139606at2759"/>
<evidence type="ECO:0000256" key="5">
    <source>
        <dbReference type="ARBA" id="ARBA00022692"/>
    </source>
</evidence>
<keyword evidence="9" id="KW-0472">Membrane</keyword>
<keyword evidence="5" id="KW-0812">Transmembrane</keyword>
<keyword evidence="4" id="KW-0808">Transferase</keyword>
<organism evidence="13 14">
    <name type="scientific">Scyliorhinus torazame</name>
    <name type="common">Cloudy catshark</name>
    <name type="synonym">Catulus torazame</name>
    <dbReference type="NCBI Taxonomy" id="75743"/>
    <lineage>
        <taxon>Eukaryota</taxon>
        <taxon>Metazoa</taxon>
        <taxon>Chordata</taxon>
        <taxon>Craniata</taxon>
        <taxon>Vertebrata</taxon>
        <taxon>Chondrichthyes</taxon>
        <taxon>Elasmobranchii</taxon>
        <taxon>Galeomorphii</taxon>
        <taxon>Galeoidea</taxon>
        <taxon>Carcharhiniformes</taxon>
        <taxon>Scyliorhinidae</taxon>
        <taxon>Scyliorhinus</taxon>
    </lineage>
</organism>
<evidence type="ECO:0000256" key="11">
    <source>
        <dbReference type="ARBA" id="ARBA00043952"/>
    </source>
</evidence>
<dbReference type="Proteomes" id="UP000288216">
    <property type="component" value="Unassembled WGS sequence"/>
</dbReference>
<keyword evidence="6" id="KW-0735">Signal-anchor</keyword>
<evidence type="ECO:0000256" key="3">
    <source>
        <dbReference type="ARBA" id="ARBA00022676"/>
    </source>
</evidence>
<dbReference type="EC" id="2.4.1.-" evidence="12"/>
<keyword evidence="3 12" id="KW-0328">Glycosyltransferase</keyword>
<comment type="similarity">
    <text evidence="2 12">Belongs to the glycosyltransferase 31 family.</text>
</comment>
<dbReference type="GO" id="GO:0016266">
    <property type="term" value="P:protein O-linked glycosylation via N-acetyl-galactosamine"/>
    <property type="evidence" value="ECO:0007669"/>
    <property type="project" value="UniProtKB-ARBA"/>
</dbReference>
<protein>
    <recommendedName>
        <fullName evidence="12">Hexosyltransferase</fullName>
        <ecNumber evidence="12">2.4.1.-</ecNumber>
    </recommendedName>
</protein>
<evidence type="ECO:0000256" key="4">
    <source>
        <dbReference type="ARBA" id="ARBA00022679"/>
    </source>
</evidence>
<keyword evidence="14" id="KW-1185">Reference proteome</keyword>
<dbReference type="Gene3D" id="3.90.550.50">
    <property type="match status" value="1"/>
</dbReference>
<dbReference type="PANTHER" id="PTHR11214:SF368">
    <property type="entry name" value="N-ACETYLLACTOSAMINIDE BETA-1,3-N-ACETYLGLUCOSAMINYLTRANSFERASE 4"/>
    <property type="match status" value="1"/>
</dbReference>
<evidence type="ECO:0000256" key="7">
    <source>
        <dbReference type="ARBA" id="ARBA00022989"/>
    </source>
</evidence>
<comment type="pathway">
    <text evidence="11">Protein modification.</text>
</comment>
<dbReference type="Pfam" id="PF01762">
    <property type="entry name" value="Galactosyl_T"/>
    <property type="match status" value="1"/>
</dbReference>
<sequence>MYQKFLAYKHCRTFQALLKPKECTAGLFLLLVIKSTAPNIDRRVTIRNTWGKGGVINGVKVKLVFLLGITERFLGQPLYQSLATEYRQYGDILQWDFQDSFFNLTLKEIHFLRWFATDCSSAKYVFKGDDDVFVNVFNIIEYVKYFNPDRDLFVGHILYNAIPKRNKKLKYFIPDIMYKNKAYPPYAGGGGYVMSRRTVLQLHQVAADVDLFPIDDVFVGMCLFRLKITPVPHNGFRTLGVPDAFMFDPCLYKDLIVVHRLNPAQIWIMWSLVTDTNFRCAKDEKDSARKLNVNLI</sequence>
<dbReference type="FunFam" id="3.90.550.50:FF:000009">
    <property type="entry name" value="Hexosyltransferase"/>
    <property type="match status" value="1"/>
</dbReference>
<accession>A0A401NUI1</accession>
<evidence type="ECO:0000256" key="9">
    <source>
        <dbReference type="ARBA" id="ARBA00023136"/>
    </source>
</evidence>
<dbReference type="STRING" id="75743.A0A401NUI1"/>
<name>A0A401NUI1_SCYTO</name>
<gene>
    <name evidence="13" type="ORF">scyTo_0007547</name>
</gene>
<evidence type="ECO:0000256" key="1">
    <source>
        <dbReference type="ARBA" id="ARBA00004323"/>
    </source>
</evidence>
<dbReference type="GO" id="GO:0030311">
    <property type="term" value="P:poly-N-acetyllactosamine biosynthetic process"/>
    <property type="evidence" value="ECO:0007669"/>
    <property type="project" value="TreeGrafter"/>
</dbReference>
<evidence type="ECO:0000256" key="6">
    <source>
        <dbReference type="ARBA" id="ARBA00022968"/>
    </source>
</evidence>
<evidence type="ECO:0000256" key="10">
    <source>
        <dbReference type="ARBA" id="ARBA00023180"/>
    </source>
</evidence>
<evidence type="ECO:0000313" key="13">
    <source>
        <dbReference type="EMBL" id="GCB64517.1"/>
    </source>
</evidence>
<dbReference type="OMA" id="WDFAEDF"/>
<evidence type="ECO:0000256" key="12">
    <source>
        <dbReference type="RuleBase" id="RU363063"/>
    </source>
</evidence>
<proteinExistence type="inferred from homology"/>
<evidence type="ECO:0000256" key="8">
    <source>
        <dbReference type="ARBA" id="ARBA00023034"/>
    </source>
</evidence>
<dbReference type="PANTHER" id="PTHR11214">
    <property type="entry name" value="BETA-1,3-N-ACETYLGLUCOSAMINYLTRANSFERASE"/>
    <property type="match status" value="1"/>
</dbReference>
<dbReference type="EMBL" id="BFAA01002760">
    <property type="protein sequence ID" value="GCB64517.1"/>
    <property type="molecule type" value="Genomic_DNA"/>
</dbReference>
<evidence type="ECO:0000313" key="14">
    <source>
        <dbReference type="Proteomes" id="UP000288216"/>
    </source>
</evidence>
<comment type="subcellular location">
    <subcellularLocation>
        <location evidence="1 12">Golgi apparatus membrane</location>
        <topology evidence="1 12">Single-pass type II membrane protein</topology>
    </subcellularLocation>
</comment>
<dbReference type="InterPro" id="IPR002659">
    <property type="entry name" value="Glyco_trans_31"/>
</dbReference>
<dbReference type="GO" id="GO:0008532">
    <property type="term" value="F:N-acetyllactosaminide beta-1,3-N-acetylglucosaminyltransferase activity"/>
    <property type="evidence" value="ECO:0007669"/>
    <property type="project" value="TreeGrafter"/>
</dbReference>
<dbReference type="GO" id="GO:0008499">
    <property type="term" value="F:N-acetyl-beta-D-glucosaminide beta-(1,3)-galactosyltransferase activity"/>
    <property type="evidence" value="ECO:0007669"/>
    <property type="project" value="UniProtKB-ARBA"/>
</dbReference>
<keyword evidence="8 12" id="KW-0333">Golgi apparatus</keyword>
<evidence type="ECO:0000256" key="2">
    <source>
        <dbReference type="ARBA" id="ARBA00008661"/>
    </source>
</evidence>
<keyword evidence="10" id="KW-0325">Glycoprotein</keyword>
<dbReference type="GO" id="GO:0000139">
    <property type="term" value="C:Golgi membrane"/>
    <property type="evidence" value="ECO:0007669"/>
    <property type="project" value="UniProtKB-SubCell"/>
</dbReference>
<comment type="caution">
    <text evidence="13">The sequence shown here is derived from an EMBL/GenBank/DDBJ whole genome shotgun (WGS) entry which is preliminary data.</text>
</comment>